<reference evidence="17" key="1">
    <citation type="submission" date="2016-10" db="EMBL/GenBank/DDBJ databases">
        <authorList>
            <person name="Varghese N."/>
            <person name="Submissions S."/>
        </authorList>
    </citation>
    <scope>NUCLEOTIDE SEQUENCE [LARGE SCALE GENOMIC DNA]</scope>
    <source>
        <strain evidence="17">CCM 7469</strain>
    </source>
</reference>
<dbReference type="GO" id="GO:0004020">
    <property type="term" value="F:adenylylsulfate kinase activity"/>
    <property type="evidence" value="ECO:0007669"/>
    <property type="project" value="UniProtKB-UniRule"/>
</dbReference>
<dbReference type="InterPro" id="IPR059117">
    <property type="entry name" value="APS_kinase_dom"/>
</dbReference>
<evidence type="ECO:0000256" key="10">
    <source>
        <dbReference type="ARBA" id="ARBA00029724"/>
    </source>
</evidence>
<evidence type="ECO:0000259" key="15">
    <source>
        <dbReference type="Pfam" id="PF01583"/>
    </source>
</evidence>
<dbReference type="NCBIfam" id="NF003013">
    <property type="entry name" value="PRK03846.1"/>
    <property type="match status" value="1"/>
</dbReference>
<evidence type="ECO:0000256" key="7">
    <source>
        <dbReference type="ARBA" id="ARBA00022741"/>
    </source>
</evidence>
<dbReference type="Gene3D" id="3.40.50.300">
    <property type="entry name" value="P-loop containing nucleotide triphosphate hydrolases"/>
    <property type="match status" value="1"/>
</dbReference>
<comment type="pathway">
    <text evidence="3 13 14">Sulfur metabolism; hydrogen sulfide biosynthesis; sulfite from sulfate: step 2/3.</text>
</comment>
<evidence type="ECO:0000256" key="11">
    <source>
        <dbReference type="ARBA" id="ARBA00031393"/>
    </source>
</evidence>
<evidence type="ECO:0000256" key="1">
    <source>
        <dbReference type="ARBA" id="ARBA00001823"/>
    </source>
</evidence>
<dbReference type="Pfam" id="PF01583">
    <property type="entry name" value="APS_kinase"/>
    <property type="match status" value="1"/>
</dbReference>
<evidence type="ECO:0000256" key="6">
    <source>
        <dbReference type="ARBA" id="ARBA00022679"/>
    </source>
</evidence>
<evidence type="ECO:0000256" key="4">
    <source>
        <dbReference type="ARBA" id="ARBA00007008"/>
    </source>
</evidence>
<dbReference type="AlphaFoldDB" id="A0A1G8K1K6"/>
<dbReference type="CDD" id="cd02027">
    <property type="entry name" value="APSK"/>
    <property type="match status" value="1"/>
</dbReference>
<dbReference type="NCBIfam" id="TIGR00455">
    <property type="entry name" value="apsK"/>
    <property type="match status" value="1"/>
</dbReference>
<name>A0A1G8K1K6_9PSED</name>
<dbReference type="GO" id="GO:0005524">
    <property type="term" value="F:ATP binding"/>
    <property type="evidence" value="ECO:0007669"/>
    <property type="project" value="UniProtKB-UniRule"/>
</dbReference>
<evidence type="ECO:0000256" key="8">
    <source>
        <dbReference type="ARBA" id="ARBA00022777"/>
    </source>
</evidence>
<sequence length="202" mass="22592">MTPPPLTEPNLLVWHRSQVSDSDRRRLLKQNPSTVWLTGLSGSGKSTLAFALEKALIERNKIAYTLDGDNVRHGLCRDLGFTASDRSENIRRIAEVAHLMNDAGLIVITSFISPYREDRELARQIIGTDRFIEVFVSTPLAICEKRDPKGLYQKARAGELKDFTGVSAPYEAPDSPDLLLNTHDLAFSECLKQLLRALEIDS</sequence>
<accession>A0A1G8K1K6</accession>
<dbReference type="RefSeq" id="WP_090265187.1">
    <property type="nucleotide sequence ID" value="NZ_FNDS01000008.1"/>
</dbReference>
<keyword evidence="8 13" id="KW-0418">Kinase</keyword>
<dbReference type="EC" id="2.7.1.25" evidence="5 13"/>
<dbReference type="GO" id="GO:0070814">
    <property type="term" value="P:hydrogen sulfide biosynthetic process"/>
    <property type="evidence" value="ECO:0007669"/>
    <property type="project" value="UniProtKB-UniRule"/>
</dbReference>
<keyword evidence="17" id="KW-1185">Reference proteome</keyword>
<evidence type="ECO:0000313" key="17">
    <source>
        <dbReference type="Proteomes" id="UP000199636"/>
    </source>
</evidence>
<evidence type="ECO:0000256" key="3">
    <source>
        <dbReference type="ARBA" id="ARBA00004806"/>
    </source>
</evidence>
<comment type="similarity">
    <text evidence="4 13 14">Belongs to the APS kinase family.</text>
</comment>
<dbReference type="PANTHER" id="PTHR11055">
    <property type="entry name" value="BIFUNCTIONAL 3'-PHOSPHOADENOSINE 5'-PHOSPHOSULFATE SYNTHASE"/>
    <property type="match status" value="1"/>
</dbReference>
<keyword evidence="6 13" id="KW-0808">Transferase</keyword>
<dbReference type="UniPathway" id="UPA00140">
    <property type="reaction ID" value="UER00205"/>
</dbReference>
<dbReference type="HAMAP" id="MF_00065">
    <property type="entry name" value="Adenylyl_sulf_kinase"/>
    <property type="match status" value="1"/>
</dbReference>
<evidence type="ECO:0000256" key="2">
    <source>
        <dbReference type="ARBA" id="ARBA00002632"/>
    </source>
</evidence>
<dbReference type="OrthoDB" id="9804504at2"/>
<dbReference type="InterPro" id="IPR027417">
    <property type="entry name" value="P-loop_NTPase"/>
</dbReference>
<feature type="active site" description="Phosphoserine intermediate" evidence="13">
    <location>
        <position position="113"/>
    </location>
</feature>
<comment type="catalytic activity">
    <reaction evidence="1 13 14">
        <text>adenosine 5'-phosphosulfate + ATP = 3'-phosphoadenylyl sulfate + ADP + H(+)</text>
        <dbReference type="Rhea" id="RHEA:24152"/>
        <dbReference type="ChEBI" id="CHEBI:15378"/>
        <dbReference type="ChEBI" id="CHEBI:30616"/>
        <dbReference type="ChEBI" id="CHEBI:58243"/>
        <dbReference type="ChEBI" id="CHEBI:58339"/>
        <dbReference type="ChEBI" id="CHEBI:456216"/>
        <dbReference type="EC" id="2.7.1.25"/>
    </reaction>
</comment>
<keyword evidence="13" id="KW-0597">Phosphoprotein</keyword>
<evidence type="ECO:0000256" key="5">
    <source>
        <dbReference type="ARBA" id="ARBA00012121"/>
    </source>
</evidence>
<organism evidence="16 17">
    <name type="scientific">Pseudomonas panipatensis</name>
    <dbReference type="NCBI Taxonomy" id="428992"/>
    <lineage>
        <taxon>Bacteria</taxon>
        <taxon>Pseudomonadati</taxon>
        <taxon>Pseudomonadota</taxon>
        <taxon>Gammaproteobacteria</taxon>
        <taxon>Pseudomonadales</taxon>
        <taxon>Pseudomonadaceae</taxon>
        <taxon>Pseudomonas</taxon>
    </lineage>
</organism>
<evidence type="ECO:0000256" key="13">
    <source>
        <dbReference type="HAMAP-Rule" id="MF_00065"/>
    </source>
</evidence>
<gene>
    <name evidence="13" type="primary">cysC</name>
    <name evidence="16" type="ORF">SAMN05216272_108194</name>
</gene>
<feature type="binding site" evidence="13">
    <location>
        <begin position="39"/>
        <end position="46"/>
    </location>
    <ligand>
        <name>ATP</name>
        <dbReference type="ChEBI" id="CHEBI:30616"/>
    </ligand>
</feature>
<evidence type="ECO:0000256" key="9">
    <source>
        <dbReference type="ARBA" id="ARBA00022840"/>
    </source>
</evidence>
<dbReference type="SUPFAM" id="SSF52540">
    <property type="entry name" value="P-loop containing nucleoside triphosphate hydrolases"/>
    <property type="match status" value="1"/>
</dbReference>
<comment type="function">
    <text evidence="2 13 14">Catalyzes the synthesis of activated sulfate.</text>
</comment>
<dbReference type="FunFam" id="3.40.50.300:FF:000212">
    <property type="entry name" value="Adenylyl-sulfate kinase"/>
    <property type="match status" value="1"/>
</dbReference>
<dbReference type="GO" id="GO:0000103">
    <property type="term" value="P:sulfate assimilation"/>
    <property type="evidence" value="ECO:0007669"/>
    <property type="project" value="UniProtKB-UniRule"/>
</dbReference>
<keyword evidence="7 13" id="KW-0547">Nucleotide-binding</keyword>
<feature type="domain" description="APS kinase" evidence="15">
    <location>
        <begin position="32"/>
        <end position="180"/>
    </location>
</feature>
<protein>
    <recommendedName>
        <fullName evidence="5 13">Adenylyl-sulfate kinase</fullName>
        <ecNumber evidence="5 13">2.7.1.25</ecNumber>
    </recommendedName>
    <alternativeName>
        <fullName evidence="11 13">APS kinase</fullName>
    </alternativeName>
    <alternativeName>
        <fullName evidence="12 13">ATP adenosine-5'-phosphosulfate 3'-phosphotransferase</fullName>
    </alternativeName>
    <alternativeName>
        <fullName evidence="10 13">Adenosine-5'-phosphosulfate kinase</fullName>
    </alternativeName>
</protein>
<evidence type="ECO:0000256" key="12">
    <source>
        <dbReference type="ARBA" id="ARBA00031464"/>
    </source>
</evidence>
<keyword evidence="9 13" id="KW-0067">ATP-binding</keyword>
<dbReference type="PANTHER" id="PTHR11055:SF1">
    <property type="entry name" value="PAPS SYNTHETASE, ISOFORM D"/>
    <property type="match status" value="1"/>
</dbReference>
<dbReference type="STRING" id="428992.SAMN05216272_108194"/>
<dbReference type="EMBL" id="FNDS01000008">
    <property type="protein sequence ID" value="SDI37332.1"/>
    <property type="molecule type" value="Genomic_DNA"/>
</dbReference>
<dbReference type="InterPro" id="IPR002891">
    <property type="entry name" value="APS"/>
</dbReference>
<proteinExistence type="inferred from homology"/>
<evidence type="ECO:0000313" key="16">
    <source>
        <dbReference type="EMBL" id="SDI37332.1"/>
    </source>
</evidence>
<evidence type="ECO:0000256" key="14">
    <source>
        <dbReference type="RuleBase" id="RU004347"/>
    </source>
</evidence>
<dbReference type="Proteomes" id="UP000199636">
    <property type="component" value="Unassembled WGS sequence"/>
</dbReference>